<dbReference type="PROSITE" id="PS50888">
    <property type="entry name" value="BHLH"/>
    <property type="match status" value="1"/>
</dbReference>
<dbReference type="AlphaFoldDB" id="A0AAV0C4D1"/>
<feature type="compositionally biased region" description="Low complexity" evidence="5">
    <location>
        <begin position="71"/>
        <end position="87"/>
    </location>
</feature>
<protein>
    <recommendedName>
        <fullName evidence="6">BHLH domain-containing protein</fullName>
    </recommendedName>
</protein>
<accession>A0AAV0C4D1</accession>
<dbReference type="InterPro" id="IPR011598">
    <property type="entry name" value="bHLH_dom"/>
</dbReference>
<dbReference type="SMART" id="SM00353">
    <property type="entry name" value="HLH"/>
    <property type="match status" value="1"/>
</dbReference>
<keyword evidence="4" id="KW-0539">Nucleus</keyword>
<evidence type="ECO:0000313" key="8">
    <source>
        <dbReference type="Proteomes" id="UP001152523"/>
    </source>
</evidence>
<evidence type="ECO:0000256" key="2">
    <source>
        <dbReference type="ARBA" id="ARBA00023015"/>
    </source>
</evidence>
<feature type="region of interest" description="Disordered" evidence="5">
    <location>
        <begin position="71"/>
        <end position="156"/>
    </location>
</feature>
<comment type="subcellular location">
    <subcellularLocation>
        <location evidence="1">Nucleus</location>
    </subcellularLocation>
</comment>
<evidence type="ECO:0000256" key="5">
    <source>
        <dbReference type="SAM" id="MobiDB-lite"/>
    </source>
</evidence>
<sequence>MAAFPTYQSFLDSTSSSSSVVFLEPNSSMYKIPSGNFMGESTHKFSQFYQSESVQGLSPFLTTDNNITEAAAAASASTSPSSSVTTTRQESGDRVTPSIMPRKRKSKHHSSSFNSLPSSKNNNNGREGEEGKRQRKGNAVKEGKEKKAKEDKKCTEEAPTGYIHVRARRGQATDSHSLAERVRREKISERMKLLQDLVPGCDKVSGKALMLDEIINYVQSLQNQVEFLSMKLTSVSPMFYDYGMDLDPIMRPDQQDMHIERMNGAMGNIQQQQQLLCNPTAAAVVSDANTVLTTSPNCDDFPLLDCSVPRLYHQQPPHALTNPLNMGNGQLLWGGEDHRHKFINENGFTSNNLCSFH</sequence>
<dbReference type="PANTHER" id="PTHR12565:SF431">
    <property type="entry name" value="TRANSCRIPTION FACTOR BHLH137"/>
    <property type="match status" value="1"/>
</dbReference>
<keyword evidence="8" id="KW-1185">Reference proteome</keyword>
<dbReference type="GO" id="GO:0005634">
    <property type="term" value="C:nucleus"/>
    <property type="evidence" value="ECO:0007669"/>
    <property type="project" value="UniProtKB-SubCell"/>
</dbReference>
<gene>
    <name evidence="7" type="ORF">CEPIT_LOCUS1710</name>
</gene>
<dbReference type="InterPro" id="IPR024097">
    <property type="entry name" value="bHLH_ZIP_TF"/>
</dbReference>
<dbReference type="InterPro" id="IPR036638">
    <property type="entry name" value="HLH_DNA-bd_sf"/>
</dbReference>
<proteinExistence type="predicted"/>
<evidence type="ECO:0000313" key="7">
    <source>
        <dbReference type="EMBL" id="CAH9061579.1"/>
    </source>
</evidence>
<evidence type="ECO:0000256" key="3">
    <source>
        <dbReference type="ARBA" id="ARBA00023163"/>
    </source>
</evidence>
<name>A0AAV0C4D1_9ASTE</name>
<dbReference type="EMBL" id="CAMAPF010000010">
    <property type="protein sequence ID" value="CAH9061579.1"/>
    <property type="molecule type" value="Genomic_DNA"/>
</dbReference>
<organism evidence="7 8">
    <name type="scientific">Cuscuta epithymum</name>
    <dbReference type="NCBI Taxonomy" id="186058"/>
    <lineage>
        <taxon>Eukaryota</taxon>
        <taxon>Viridiplantae</taxon>
        <taxon>Streptophyta</taxon>
        <taxon>Embryophyta</taxon>
        <taxon>Tracheophyta</taxon>
        <taxon>Spermatophyta</taxon>
        <taxon>Magnoliopsida</taxon>
        <taxon>eudicotyledons</taxon>
        <taxon>Gunneridae</taxon>
        <taxon>Pentapetalae</taxon>
        <taxon>asterids</taxon>
        <taxon>lamiids</taxon>
        <taxon>Solanales</taxon>
        <taxon>Convolvulaceae</taxon>
        <taxon>Cuscuteae</taxon>
        <taxon>Cuscuta</taxon>
        <taxon>Cuscuta subgen. Cuscuta</taxon>
    </lineage>
</organism>
<dbReference type="GO" id="GO:0046983">
    <property type="term" value="F:protein dimerization activity"/>
    <property type="evidence" value="ECO:0007669"/>
    <property type="project" value="InterPro"/>
</dbReference>
<evidence type="ECO:0000256" key="4">
    <source>
        <dbReference type="ARBA" id="ARBA00023242"/>
    </source>
</evidence>
<reference evidence="7" key="1">
    <citation type="submission" date="2022-07" db="EMBL/GenBank/DDBJ databases">
        <authorList>
            <person name="Macas J."/>
            <person name="Novak P."/>
            <person name="Neumann P."/>
        </authorList>
    </citation>
    <scope>NUCLEOTIDE SEQUENCE</scope>
</reference>
<comment type="caution">
    <text evidence="7">The sequence shown here is derived from an EMBL/GenBank/DDBJ whole genome shotgun (WGS) entry which is preliminary data.</text>
</comment>
<dbReference type="Proteomes" id="UP001152523">
    <property type="component" value="Unassembled WGS sequence"/>
</dbReference>
<feature type="compositionally biased region" description="Low complexity" evidence="5">
    <location>
        <begin position="111"/>
        <end position="125"/>
    </location>
</feature>
<feature type="domain" description="BHLH" evidence="6">
    <location>
        <begin position="171"/>
        <end position="221"/>
    </location>
</feature>
<feature type="compositionally biased region" description="Basic residues" evidence="5">
    <location>
        <begin position="101"/>
        <end position="110"/>
    </location>
</feature>
<feature type="compositionally biased region" description="Basic and acidic residues" evidence="5">
    <location>
        <begin position="139"/>
        <end position="156"/>
    </location>
</feature>
<dbReference type="PANTHER" id="PTHR12565">
    <property type="entry name" value="STEROL REGULATORY ELEMENT-BINDING PROTEIN"/>
    <property type="match status" value="1"/>
</dbReference>
<keyword evidence="3" id="KW-0804">Transcription</keyword>
<dbReference type="Gene3D" id="4.10.280.10">
    <property type="entry name" value="Helix-loop-helix DNA-binding domain"/>
    <property type="match status" value="1"/>
</dbReference>
<evidence type="ECO:0000259" key="6">
    <source>
        <dbReference type="PROSITE" id="PS50888"/>
    </source>
</evidence>
<dbReference type="Pfam" id="PF00010">
    <property type="entry name" value="HLH"/>
    <property type="match status" value="1"/>
</dbReference>
<keyword evidence="2" id="KW-0805">Transcription regulation</keyword>
<evidence type="ECO:0000256" key="1">
    <source>
        <dbReference type="ARBA" id="ARBA00004123"/>
    </source>
</evidence>
<dbReference type="CDD" id="cd18919">
    <property type="entry name" value="bHLH_AtBPE_like"/>
    <property type="match status" value="1"/>
</dbReference>
<dbReference type="SUPFAM" id="SSF47459">
    <property type="entry name" value="HLH, helix-loop-helix DNA-binding domain"/>
    <property type="match status" value="1"/>
</dbReference>
<dbReference type="GO" id="GO:0003700">
    <property type="term" value="F:DNA-binding transcription factor activity"/>
    <property type="evidence" value="ECO:0007669"/>
    <property type="project" value="TreeGrafter"/>
</dbReference>
<dbReference type="FunFam" id="4.10.280.10:FF:000002">
    <property type="entry name" value="Basic helix-loop-helix transcription factor"/>
    <property type="match status" value="1"/>
</dbReference>